<evidence type="ECO:0000256" key="1">
    <source>
        <dbReference type="ARBA" id="ARBA00003456"/>
    </source>
</evidence>
<dbReference type="SUPFAM" id="SSF52943">
    <property type="entry name" value="ATP synthase (F1-ATPase), gamma subunit"/>
    <property type="match status" value="1"/>
</dbReference>
<dbReference type="GO" id="GO:0005524">
    <property type="term" value="F:ATP binding"/>
    <property type="evidence" value="ECO:0007669"/>
    <property type="project" value="UniProtKB-UniRule"/>
</dbReference>
<dbReference type="Gene3D" id="1.10.287.80">
    <property type="entry name" value="ATP synthase, gamma subunit, helix hairpin domain"/>
    <property type="match status" value="2"/>
</dbReference>
<evidence type="ECO:0000256" key="6">
    <source>
        <dbReference type="ARBA" id="ARBA00023065"/>
    </source>
</evidence>
<evidence type="ECO:0000256" key="10">
    <source>
        <dbReference type="HAMAP-Rule" id="MF_00815"/>
    </source>
</evidence>
<dbReference type="InterPro" id="IPR035968">
    <property type="entry name" value="ATP_synth_F1_ATPase_gsu"/>
</dbReference>
<dbReference type="GeneID" id="93861058"/>
<reference evidence="11 13" key="1">
    <citation type="submission" date="2016-10" db="EMBL/GenBank/DDBJ databases">
        <title>Genome sequence of Rothia aeria strain JCM11412.</title>
        <authorList>
            <person name="Nambu T."/>
        </authorList>
    </citation>
    <scope>NUCLEOTIDE SEQUENCE [LARGE SCALE GENOMIC DNA]</scope>
    <source>
        <strain evidence="11 13">JCM 11412</strain>
    </source>
</reference>
<dbReference type="EMBL" id="AP017895">
    <property type="protein sequence ID" value="BAV87773.1"/>
    <property type="molecule type" value="Genomic_DNA"/>
</dbReference>
<dbReference type="PRINTS" id="PR00126">
    <property type="entry name" value="ATPASEGAMMA"/>
</dbReference>
<dbReference type="HAMAP" id="MF_00815">
    <property type="entry name" value="ATP_synth_gamma_bact"/>
    <property type="match status" value="1"/>
</dbReference>
<dbReference type="EMBL" id="LR134479">
    <property type="protein sequence ID" value="VEI22772.1"/>
    <property type="molecule type" value="Genomic_DNA"/>
</dbReference>
<dbReference type="PANTHER" id="PTHR11693">
    <property type="entry name" value="ATP SYNTHASE GAMMA CHAIN"/>
    <property type="match status" value="1"/>
</dbReference>
<organism evidence="11 13">
    <name type="scientific">Rothia aeria</name>
    <dbReference type="NCBI Taxonomy" id="172042"/>
    <lineage>
        <taxon>Bacteria</taxon>
        <taxon>Bacillati</taxon>
        <taxon>Actinomycetota</taxon>
        <taxon>Actinomycetes</taxon>
        <taxon>Micrococcales</taxon>
        <taxon>Micrococcaceae</taxon>
        <taxon>Rothia</taxon>
    </lineage>
</organism>
<comment type="subunit">
    <text evidence="10">F-type ATPases have 2 components, CF(1) - the catalytic core - and CF(0) - the membrane proton channel. CF(1) has five subunits: alpha(3), beta(3), gamma(1), delta(1), epsilon(1). CF(0) has three main subunits: a, b and c.</text>
</comment>
<dbReference type="InterPro" id="IPR000131">
    <property type="entry name" value="ATP_synth_F1_gsu"/>
</dbReference>
<evidence type="ECO:0000313" key="13">
    <source>
        <dbReference type="Proteomes" id="UP000250241"/>
    </source>
</evidence>
<evidence type="ECO:0000256" key="8">
    <source>
        <dbReference type="ARBA" id="ARBA00023196"/>
    </source>
</evidence>
<dbReference type="Pfam" id="PF00231">
    <property type="entry name" value="ATP-synt"/>
    <property type="match status" value="1"/>
</dbReference>
<dbReference type="InterPro" id="IPR023632">
    <property type="entry name" value="ATP_synth_F1_gsu_CS"/>
</dbReference>
<evidence type="ECO:0000313" key="14">
    <source>
        <dbReference type="Proteomes" id="UP000282386"/>
    </source>
</evidence>
<dbReference type="NCBIfam" id="TIGR01146">
    <property type="entry name" value="ATPsyn_F1gamma"/>
    <property type="match status" value="1"/>
</dbReference>
<keyword evidence="6 10" id="KW-0406">Ion transport</keyword>
<dbReference type="Proteomes" id="UP000282386">
    <property type="component" value="Chromosome"/>
</dbReference>
<sequence length="314" mass="34782">MGAQIRVYRQKIASTSSMKKIFKAMEMIATSRINKARRSAQAAGPYANALTRVVTALATQQSVQHPLIHGPGAIGKSKHKRSAVLVVTSDRGLAGSYSSSVLKKTESLIEKLRGEGREVNLYLVGRKAKSYFEFRERPYVRAWEGHTDSPRIDTAVEIRDVFLEAYSKPFEEGGVDDLHVVYTEFKSMVTQETKILRLLPIHVAEAQHLGEEIVPDEELTQADYVQPAVFEFEPSPQEVLDALLPRYIASRLFACLLQAAASELASRQRAMKTAGDNAETLINKYTRLMNNARQAEITQELSEIVGGADALASS</sequence>
<dbReference type="RefSeq" id="WP_006888889.1">
    <property type="nucleotide sequence ID" value="NZ_CAJPQC010000003.1"/>
</dbReference>
<dbReference type="GO" id="GO:0045259">
    <property type="term" value="C:proton-transporting ATP synthase complex"/>
    <property type="evidence" value="ECO:0007669"/>
    <property type="project" value="UniProtKB-KW"/>
</dbReference>
<dbReference type="Proteomes" id="UP000250241">
    <property type="component" value="Chromosome"/>
</dbReference>
<dbReference type="NCBIfam" id="NF004145">
    <property type="entry name" value="PRK05621.1-2"/>
    <property type="match status" value="1"/>
</dbReference>
<gene>
    <name evidence="10 12" type="primary">atpG</name>
    <name evidence="12" type="ORF">NCTC10207_00858</name>
    <name evidence="11" type="ORF">RA11412_1474</name>
</gene>
<dbReference type="GO" id="GO:0042777">
    <property type="term" value="P:proton motive force-driven plasma membrane ATP synthesis"/>
    <property type="evidence" value="ECO:0007669"/>
    <property type="project" value="UniProtKB-UniRule"/>
</dbReference>
<keyword evidence="8 10" id="KW-0139">CF(1)</keyword>
<dbReference type="GO" id="GO:0046933">
    <property type="term" value="F:proton-transporting ATP synthase activity, rotational mechanism"/>
    <property type="evidence" value="ECO:0007669"/>
    <property type="project" value="UniProtKB-UniRule"/>
</dbReference>
<evidence type="ECO:0000256" key="2">
    <source>
        <dbReference type="ARBA" id="ARBA00004170"/>
    </source>
</evidence>
<comment type="function">
    <text evidence="1 10">Produces ATP from ADP in the presence of a proton gradient across the membrane. The gamma chain is believed to be important in regulating ATPase activity and the flow of protons through the CF(0) complex.</text>
</comment>
<evidence type="ECO:0000256" key="4">
    <source>
        <dbReference type="ARBA" id="ARBA00022448"/>
    </source>
</evidence>
<keyword evidence="7 10" id="KW-0472">Membrane</keyword>
<protein>
    <recommendedName>
        <fullName evidence="10">ATP synthase gamma chain</fullName>
    </recommendedName>
    <alternativeName>
        <fullName evidence="10">ATP synthase F1 sector gamma subunit</fullName>
    </alternativeName>
    <alternativeName>
        <fullName evidence="10">F-ATPase gamma subunit</fullName>
    </alternativeName>
</protein>
<comment type="similarity">
    <text evidence="3 10">Belongs to the ATPase gamma chain family.</text>
</comment>
<keyword evidence="5 10" id="KW-0375">Hydrogen ion transport</keyword>
<dbReference type="Gene3D" id="3.40.1380.10">
    <property type="match status" value="1"/>
</dbReference>
<evidence type="ECO:0000313" key="12">
    <source>
        <dbReference type="EMBL" id="VEI22772.1"/>
    </source>
</evidence>
<dbReference type="PANTHER" id="PTHR11693:SF22">
    <property type="entry name" value="ATP SYNTHASE SUBUNIT GAMMA, MITOCHONDRIAL"/>
    <property type="match status" value="1"/>
</dbReference>
<keyword evidence="9 10" id="KW-0066">ATP synthesis</keyword>
<dbReference type="CDD" id="cd12151">
    <property type="entry name" value="F1-ATPase_gamma"/>
    <property type="match status" value="1"/>
</dbReference>
<evidence type="ECO:0000256" key="3">
    <source>
        <dbReference type="ARBA" id="ARBA00007681"/>
    </source>
</evidence>
<dbReference type="GO" id="GO:0005886">
    <property type="term" value="C:plasma membrane"/>
    <property type="evidence" value="ECO:0007669"/>
    <property type="project" value="UniProtKB-SubCell"/>
</dbReference>
<dbReference type="AlphaFoldDB" id="A0A2Z5QZI3"/>
<dbReference type="PROSITE" id="PS00153">
    <property type="entry name" value="ATPASE_GAMMA"/>
    <property type="match status" value="1"/>
</dbReference>
<evidence type="ECO:0000313" key="11">
    <source>
        <dbReference type="EMBL" id="BAV87773.1"/>
    </source>
</evidence>
<evidence type="ECO:0000256" key="7">
    <source>
        <dbReference type="ARBA" id="ARBA00023136"/>
    </source>
</evidence>
<accession>A0A2Z5QZI3</accession>
<keyword evidence="13" id="KW-1185">Reference proteome</keyword>
<evidence type="ECO:0000256" key="9">
    <source>
        <dbReference type="ARBA" id="ARBA00023310"/>
    </source>
</evidence>
<reference evidence="12 14" key="2">
    <citation type="submission" date="2018-12" db="EMBL/GenBank/DDBJ databases">
        <authorList>
            <consortium name="Pathogen Informatics"/>
        </authorList>
    </citation>
    <scope>NUCLEOTIDE SEQUENCE [LARGE SCALE GENOMIC DNA]</scope>
    <source>
        <strain evidence="12 14">NCTC10207</strain>
    </source>
</reference>
<proteinExistence type="inferred from homology"/>
<evidence type="ECO:0000256" key="5">
    <source>
        <dbReference type="ARBA" id="ARBA00022781"/>
    </source>
</evidence>
<keyword evidence="10" id="KW-1003">Cell membrane</keyword>
<dbReference type="KEGG" id="raj:RA11412_1474"/>
<name>A0A2Z5QZI3_9MICC</name>
<keyword evidence="4 10" id="KW-0813">Transport</keyword>
<comment type="subcellular location">
    <subcellularLocation>
        <location evidence="10">Cell membrane</location>
        <topology evidence="10">Peripheral membrane protein</topology>
    </subcellularLocation>
    <subcellularLocation>
        <location evidence="2">Membrane</location>
        <topology evidence="2">Peripheral membrane protein</topology>
    </subcellularLocation>
</comment>